<name>A0A316DXA2_9FLAO</name>
<dbReference type="Proteomes" id="UP000245667">
    <property type="component" value="Unassembled WGS sequence"/>
</dbReference>
<dbReference type="AlphaFoldDB" id="A0A316DXA2"/>
<accession>A0A316DXA2</accession>
<gene>
    <name evidence="1" type="ORF">LX92_04034</name>
</gene>
<proteinExistence type="predicted"/>
<organism evidence="1 2">
    <name type="scientific">Maribacter polysiphoniae</name>
    <dbReference type="NCBI Taxonomy" id="429344"/>
    <lineage>
        <taxon>Bacteria</taxon>
        <taxon>Pseudomonadati</taxon>
        <taxon>Bacteroidota</taxon>
        <taxon>Flavobacteriia</taxon>
        <taxon>Flavobacteriales</taxon>
        <taxon>Flavobacteriaceae</taxon>
        <taxon>Maribacter</taxon>
    </lineage>
</organism>
<protein>
    <submittedName>
        <fullName evidence="1">Uncharacterized protein</fullName>
    </submittedName>
</protein>
<sequence>MEYYPKRKITNENTLYKKSLVLGLNKGRCKFTTSDFPSENPRMQTRNHSYTKTLVVI</sequence>
<evidence type="ECO:0000313" key="1">
    <source>
        <dbReference type="EMBL" id="PWK21233.1"/>
    </source>
</evidence>
<dbReference type="EMBL" id="QGGQ01000013">
    <property type="protein sequence ID" value="PWK21233.1"/>
    <property type="molecule type" value="Genomic_DNA"/>
</dbReference>
<evidence type="ECO:0000313" key="2">
    <source>
        <dbReference type="Proteomes" id="UP000245667"/>
    </source>
</evidence>
<reference evidence="1 2" key="1">
    <citation type="submission" date="2018-05" db="EMBL/GenBank/DDBJ databases">
        <title>Genomic Encyclopedia of Archaeal and Bacterial Type Strains, Phase II (KMG-II): from individual species to whole genera.</title>
        <authorList>
            <person name="Goeker M."/>
        </authorList>
    </citation>
    <scope>NUCLEOTIDE SEQUENCE [LARGE SCALE GENOMIC DNA]</scope>
    <source>
        <strain evidence="1 2">DSM 23514</strain>
    </source>
</reference>
<comment type="caution">
    <text evidence="1">The sequence shown here is derived from an EMBL/GenBank/DDBJ whole genome shotgun (WGS) entry which is preliminary data.</text>
</comment>